<reference evidence="3 4" key="1">
    <citation type="submission" date="2019-12" db="EMBL/GenBank/DDBJ databases">
        <title>Nocardia sp. nov. ET3-3 isolated from soil.</title>
        <authorList>
            <person name="Kanchanasin P."/>
            <person name="Tanasupawat S."/>
            <person name="Yuki M."/>
            <person name="Kudo T."/>
        </authorList>
    </citation>
    <scope>NUCLEOTIDE SEQUENCE [LARGE SCALE GENOMIC DNA]</scope>
    <source>
        <strain evidence="3 4">ET3-3</strain>
    </source>
</reference>
<dbReference type="InterPro" id="IPR005471">
    <property type="entry name" value="Tscrpt_reg_IclR_N"/>
</dbReference>
<keyword evidence="4" id="KW-1185">Reference proteome</keyword>
<dbReference type="AlphaFoldDB" id="A0A7K1V6W6"/>
<dbReference type="GO" id="GO:0003677">
    <property type="term" value="F:DNA binding"/>
    <property type="evidence" value="ECO:0007669"/>
    <property type="project" value="InterPro"/>
</dbReference>
<dbReference type="InterPro" id="IPR036388">
    <property type="entry name" value="WH-like_DNA-bd_sf"/>
</dbReference>
<dbReference type="SUPFAM" id="SSF46785">
    <property type="entry name" value="Winged helix' DNA-binding domain"/>
    <property type="match status" value="1"/>
</dbReference>
<dbReference type="Proteomes" id="UP000466794">
    <property type="component" value="Unassembled WGS sequence"/>
</dbReference>
<dbReference type="EMBL" id="WRPP01000009">
    <property type="protein sequence ID" value="MVU82385.1"/>
    <property type="molecule type" value="Genomic_DNA"/>
</dbReference>
<feature type="domain" description="HTH iclR-type" evidence="2">
    <location>
        <begin position="22"/>
        <end position="63"/>
    </location>
</feature>
<dbReference type="Gene3D" id="1.10.10.10">
    <property type="entry name" value="Winged helix-like DNA-binding domain superfamily/Winged helix DNA-binding domain"/>
    <property type="match status" value="1"/>
</dbReference>
<dbReference type="PANTHER" id="PTHR18964:SF149">
    <property type="entry name" value="BIFUNCTIONAL UDP-N-ACETYLGLUCOSAMINE 2-EPIMERASE_N-ACETYLMANNOSAMINE KINASE"/>
    <property type="match status" value="1"/>
</dbReference>
<sequence length="399" mass="41321">MTGLPGPVHLRRVRTGNLQALLLAMLDGPASRAELAQRTGLTKATVSSLAESLLRQRILAEDPEVNTGRGRPSRPLRFSEAAPVAVGAEINVRHLAVSVQRLDGSTAAERRVEIDNRRLDADELIDRLTRLVRATLDESGREALGFGLAVPGIVHDGMVVHAPNVPGLTDIRIGDRLAAALGTSEVAVDNEANLAALAHVWPQRLAGDDFIYVSGDVGIGAGIVLGGSLFRGGSGFAGELGHVIIERAGRPCTCGSQGCVEQYAGLQAILAAAGQPHLEALRDALREGDTRGRSAVNCAGSALGTALASLINICDVATVVLGGSYATFFDELAPGVRAELGTGVLAAARRPVTLAVSSLGRDAVARGAAALITRRHCLAPELLLAPELSAGDDERTTAG</sequence>
<dbReference type="Pfam" id="PF00480">
    <property type="entry name" value="ROK"/>
    <property type="match status" value="1"/>
</dbReference>
<evidence type="ECO:0000259" key="2">
    <source>
        <dbReference type="Pfam" id="PF09339"/>
    </source>
</evidence>
<protein>
    <submittedName>
        <fullName evidence="3">ROK family protein</fullName>
    </submittedName>
</protein>
<comment type="similarity">
    <text evidence="1">Belongs to the ROK (NagC/XylR) family.</text>
</comment>
<dbReference type="Gene3D" id="3.30.420.40">
    <property type="match status" value="2"/>
</dbReference>
<dbReference type="CDD" id="cd24076">
    <property type="entry name" value="ASKHA_ATPase_ROK_BsXylR-like"/>
    <property type="match status" value="1"/>
</dbReference>
<name>A0A7K1V6W6_9NOCA</name>
<dbReference type="InterPro" id="IPR000600">
    <property type="entry name" value="ROK"/>
</dbReference>
<accession>A0A7K1V6W6</accession>
<evidence type="ECO:0000313" key="4">
    <source>
        <dbReference type="Proteomes" id="UP000466794"/>
    </source>
</evidence>
<dbReference type="SUPFAM" id="SSF53067">
    <property type="entry name" value="Actin-like ATPase domain"/>
    <property type="match status" value="1"/>
</dbReference>
<dbReference type="InterPro" id="IPR043129">
    <property type="entry name" value="ATPase_NBD"/>
</dbReference>
<proteinExistence type="inferred from homology"/>
<dbReference type="RefSeq" id="WP_157392000.1">
    <property type="nucleotide sequence ID" value="NZ_WRPP01000009.1"/>
</dbReference>
<evidence type="ECO:0000313" key="3">
    <source>
        <dbReference type="EMBL" id="MVU82385.1"/>
    </source>
</evidence>
<organism evidence="3 4">
    <name type="scientific">Nocardia terrae</name>
    <dbReference type="NCBI Taxonomy" id="2675851"/>
    <lineage>
        <taxon>Bacteria</taxon>
        <taxon>Bacillati</taxon>
        <taxon>Actinomycetota</taxon>
        <taxon>Actinomycetes</taxon>
        <taxon>Mycobacteriales</taxon>
        <taxon>Nocardiaceae</taxon>
        <taxon>Nocardia</taxon>
    </lineage>
</organism>
<dbReference type="GO" id="GO:0006355">
    <property type="term" value="P:regulation of DNA-templated transcription"/>
    <property type="evidence" value="ECO:0007669"/>
    <property type="project" value="InterPro"/>
</dbReference>
<gene>
    <name evidence="3" type="ORF">GPX89_34785</name>
</gene>
<evidence type="ECO:0000256" key="1">
    <source>
        <dbReference type="ARBA" id="ARBA00006479"/>
    </source>
</evidence>
<dbReference type="PANTHER" id="PTHR18964">
    <property type="entry name" value="ROK (REPRESSOR, ORF, KINASE) FAMILY"/>
    <property type="match status" value="1"/>
</dbReference>
<dbReference type="Pfam" id="PF09339">
    <property type="entry name" value="HTH_IclR"/>
    <property type="match status" value="1"/>
</dbReference>
<dbReference type="InterPro" id="IPR036390">
    <property type="entry name" value="WH_DNA-bd_sf"/>
</dbReference>
<comment type="caution">
    <text evidence="3">The sequence shown here is derived from an EMBL/GenBank/DDBJ whole genome shotgun (WGS) entry which is preliminary data.</text>
</comment>